<dbReference type="Gene3D" id="1.20.1250.20">
    <property type="entry name" value="MFS general substrate transporter like domains"/>
    <property type="match status" value="2"/>
</dbReference>
<dbReference type="GO" id="GO:0022857">
    <property type="term" value="F:transmembrane transporter activity"/>
    <property type="evidence" value="ECO:0007669"/>
    <property type="project" value="InterPro"/>
</dbReference>
<proteinExistence type="predicted"/>
<dbReference type="PANTHER" id="PTHR23528:SF1">
    <property type="entry name" value="MAJOR FACILITATOR SUPERFAMILY (MFS) PROFILE DOMAIN-CONTAINING PROTEIN"/>
    <property type="match status" value="1"/>
</dbReference>
<dbReference type="SUPFAM" id="SSF103473">
    <property type="entry name" value="MFS general substrate transporter"/>
    <property type="match status" value="1"/>
</dbReference>
<dbReference type="OrthoDB" id="7428510at2"/>
<feature type="transmembrane region" description="Helical" evidence="5">
    <location>
        <begin position="317"/>
        <end position="335"/>
    </location>
</feature>
<evidence type="ECO:0000256" key="2">
    <source>
        <dbReference type="ARBA" id="ARBA00022989"/>
    </source>
</evidence>
<dbReference type="InterPro" id="IPR011701">
    <property type="entry name" value="MFS"/>
</dbReference>
<evidence type="ECO:0000256" key="4">
    <source>
        <dbReference type="SAM" id="MobiDB-lite"/>
    </source>
</evidence>
<feature type="transmembrane region" description="Helical" evidence="5">
    <location>
        <begin position="46"/>
        <end position="68"/>
    </location>
</feature>
<dbReference type="InterPro" id="IPR020846">
    <property type="entry name" value="MFS_dom"/>
</dbReference>
<dbReference type="EMBL" id="WTYN01000001">
    <property type="protein sequence ID" value="MXO62602.1"/>
    <property type="molecule type" value="Genomic_DNA"/>
</dbReference>
<feature type="domain" description="Major facilitator superfamily (MFS) profile" evidence="6">
    <location>
        <begin position="43"/>
        <end position="431"/>
    </location>
</feature>
<feature type="transmembrane region" description="Helical" evidence="5">
    <location>
        <begin position="341"/>
        <end position="359"/>
    </location>
</feature>
<keyword evidence="2 5" id="KW-1133">Transmembrane helix</keyword>
<feature type="region of interest" description="Disordered" evidence="4">
    <location>
        <begin position="421"/>
        <end position="511"/>
    </location>
</feature>
<keyword evidence="8" id="KW-1185">Reference proteome</keyword>
<protein>
    <submittedName>
        <fullName evidence="7">MFS transporter</fullName>
    </submittedName>
</protein>
<dbReference type="PANTHER" id="PTHR23528">
    <property type="match status" value="1"/>
</dbReference>
<evidence type="ECO:0000256" key="5">
    <source>
        <dbReference type="SAM" id="Phobius"/>
    </source>
</evidence>
<reference evidence="7 8" key="1">
    <citation type="submission" date="2019-12" db="EMBL/GenBank/DDBJ databases">
        <title>Genomic-based taxomic classification of the family Erythrobacteraceae.</title>
        <authorList>
            <person name="Xu L."/>
        </authorList>
    </citation>
    <scope>NUCLEOTIDE SEQUENCE [LARGE SCALE GENOMIC DNA]</scope>
    <source>
        <strain evidence="7 8">MCCC 1A09965</strain>
    </source>
</reference>
<feature type="transmembrane region" description="Helical" evidence="5">
    <location>
        <begin position="254"/>
        <end position="275"/>
    </location>
</feature>
<feature type="transmembrane region" description="Helical" evidence="5">
    <location>
        <begin position="203"/>
        <end position="221"/>
    </location>
</feature>
<feature type="transmembrane region" description="Helical" evidence="5">
    <location>
        <begin position="287"/>
        <end position="305"/>
    </location>
</feature>
<evidence type="ECO:0000313" key="7">
    <source>
        <dbReference type="EMBL" id="MXO62602.1"/>
    </source>
</evidence>
<sequence length="511" mass="54430">MQARKTCRANRWSFPERWSNARRLPGPAQTVSAEATAPGRQSTRFLLLYALAWAGGAIAYVPFLTILLPVRVTILGGAQSIEWLSYIAFSGAIAASIANILFGWLSDLSGRRRPWIVTGLVLSCLLLVTMPRVTTLPSIILLVVAWQFALNLMLGPLSAWAGDCVPDHQKGLLGGLLPVAPALGAMAGALVTLPGLAAPEERLWLVALLVAAAVLPVVVFGNPRPFPELTRARKVEPETAGRGRGAFGPVEQMWLARLLVQISEAALFAFLYLWLRSIQPGFSDNRTATLFSFVLAASIPVALLAGRWADRRERPMLPLAIGAFAVALGLVAMGISESLTGAIAGYVIFGIAGSTFLALHSAQTLRVLPRPEVRGGDLGLFNLTNTAPSLVMPWLTLGLVPVFGFTGLFLLLAGLATMASLSSRPSGAPTRSTATPTSSARRSSRTISVWARRATPTCSAGSARQPRWRSRRPASTGTFRPRSPSRGTTAGAGPTKAIPKIRGSSHRSARR</sequence>
<dbReference type="CDD" id="cd06174">
    <property type="entry name" value="MFS"/>
    <property type="match status" value="1"/>
</dbReference>
<keyword evidence="1 5" id="KW-0812">Transmembrane</keyword>
<dbReference type="InterPro" id="IPR036259">
    <property type="entry name" value="MFS_trans_sf"/>
</dbReference>
<feature type="transmembrane region" description="Helical" evidence="5">
    <location>
        <begin position="83"/>
        <end position="102"/>
    </location>
</feature>
<dbReference type="PROSITE" id="PS50850">
    <property type="entry name" value="MFS"/>
    <property type="match status" value="1"/>
</dbReference>
<name>A0A844YF92_9SPHN</name>
<dbReference type="AlphaFoldDB" id="A0A844YF92"/>
<gene>
    <name evidence="7" type="ORF">GRI48_06210</name>
</gene>
<evidence type="ECO:0000313" key="8">
    <source>
        <dbReference type="Proteomes" id="UP000445582"/>
    </source>
</evidence>
<evidence type="ECO:0000256" key="3">
    <source>
        <dbReference type="ARBA" id="ARBA00023136"/>
    </source>
</evidence>
<evidence type="ECO:0000259" key="6">
    <source>
        <dbReference type="PROSITE" id="PS50850"/>
    </source>
</evidence>
<evidence type="ECO:0000256" key="1">
    <source>
        <dbReference type="ARBA" id="ARBA00022692"/>
    </source>
</evidence>
<feature type="transmembrane region" description="Helical" evidence="5">
    <location>
        <begin position="172"/>
        <end position="197"/>
    </location>
</feature>
<accession>A0A844YF92</accession>
<organism evidence="7 8">
    <name type="scientific">Qipengyuania oceanensis</name>
    <dbReference type="NCBI Taxonomy" id="1463597"/>
    <lineage>
        <taxon>Bacteria</taxon>
        <taxon>Pseudomonadati</taxon>
        <taxon>Pseudomonadota</taxon>
        <taxon>Alphaproteobacteria</taxon>
        <taxon>Sphingomonadales</taxon>
        <taxon>Erythrobacteraceae</taxon>
        <taxon>Qipengyuania</taxon>
    </lineage>
</organism>
<feature type="compositionally biased region" description="Low complexity" evidence="4">
    <location>
        <begin position="425"/>
        <end position="441"/>
    </location>
</feature>
<feature type="transmembrane region" description="Helical" evidence="5">
    <location>
        <begin position="139"/>
        <end position="160"/>
    </location>
</feature>
<keyword evidence="3 5" id="KW-0472">Membrane</keyword>
<dbReference type="Proteomes" id="UP000445582">
    <property type="component" value="Unassembled WGS sequence"/>
</dbReference>
<dbReference type="Pfam" id="PF07690">
    <property type="entry name" value="MFS_1"/>
    <property type="match status" value="1"/>
</dbReference>
<comment type="caution">
    <text evidence="7">The sequence shown here is derived from an EMBL/GenBank/DDBJ whole genome shotgun (WGS) entry which is preliminary data.</text>
</comment>